<evidence type="ECO:0000313" key="3">
    <source>
        <dbReference type="Proteomes" id="UP000517759"/>
    </source>
</evidence>
<reference evidence="2 3" key="3">
    <citation type="submission" date="2020-08" db="EMBL/GenBank/DDBJ databases">
        <title>Genomic Encyclopedia of Type Strains, Phase IV (KMG-IV): sequencing the most valuable type-strain genomes for metagenomic binning, comparative biology and taxonomic classification.</title>
        <authorList>
            <person name="Goeker M."/>
        </authorList>
    </citation>
    <scope>NUCLEOTIDE SEQUENCE [LARGE SCALE GENOMIC DNA]</scope>
    <source>
        <strain evidence="2 3">DSM 24105</strain>
    </source>
</reference>
<keyword evidence="4" id="KW-1185">Reference proteome</keyword>
<sequence>MSDFTDLVARAVNPSMSREERDAVYDVVRQAVLRLQERENLDPNDPRRSLQRHLVEETIRDIEIDIVRYVTLKKLADVAAKQDAEAQSGRRR</sequence>
<dbReference type="Proteomes" id="UP001156881">
    <property type="component" value="Unassembled WGS sequence"/>
</dbReference>
<proteinExistence type="predicted"/>
<reference evidence="1" key="4">
    <citation type="submission" date="2023-01" db="EMBL/GenBank/DDBJ databases">
        <title>Draft genome sequence of Methylobacterium brachythecii strain NBRC 107710.</title>
        <authorList>
            <person name="Sun Q."/>
            <person name="Mori K."/>
        </authorList>
    </citation>
    <scope>NUCLEOTIDE SEQUENCE</scope>
    <source>
        <strain evidence="1">NBRC 107710</strain>
    </source>
</reference>
<dbReference type="EMBL" id="BSPG01000001">
    <property type="protein sequence ID" value="GLS42402.1"/>
    <property type="molecule type" value="Genomic_DNA"/>
</dbReference>
<comment type="caution">
    <text evidence="2">The sequence shown here is derived from an EMBL/GenBank/DDBJ whole genome shotgun (WGS) entry which is preliminary data.</text>
</comment>
<dbReference type="AlphaFoldDB" id="A0A7W6F6L9"/>
<name>A0A7W6F6L9_9HYPH</name>
<dbReference type="RefSeq" id="WP_183504581.1">
    <property type="nucleotide sequence ID" value="NZ_BSPG01000001.1"/>
</dbReference>
<evidence type="ECO:0000313" key="2">
    <source>
        <dbReference type="EMBL" id="MBB3902557.1"/>
    </source>
</evidence>
<protein>
    <submittedName>
        <fullName evidence="2">Uncharacterized protein</fullName>
    </submittedName>
</protein>
<dbReference type="EMBL" id="JACIDN010000003">
    <property type="protein sequence ID" value="MBB3902557.1"/>
    <property type="molecule type" value="Genomic_DNA"/>
</dbReference>
<dbReference type="Proteomes" id="UP000517759">
    <property type="component" value="Unassembled WGS sequence"/>
</dbReference>
<gene>
    <name evidence="1" type="ORF">GCM10007884_03870</name>
    <name evidence="2" type="ORF">GGR33_002052</name>
</gene>
<evidence type="ECO:0000313" key="1">
    <source>
        <dbReference type="EMBL" id="GLS42402.1"/>
    </source>
</evidence>
<evidence type="ECO:0000313" key="4">
    <source>
        <dbReference type="Proteomes" id="UP001156881"/>
    </source>
</evidence>
<reference evidence="1" key="1">
    <citation type="journal article" date="2014" name="Int. J. Syst. Evol. Microbiol.">
        <title>Complete genome of a new Firmicutes species belonging to the dominant human colonic microbiota ('Ruminococcus bicirculans') reveals two chromosomes and a selective capacity to utilize plant glucans.</title>
        <authorList>
            <consortium name="NISC Comparative Sequencing Program"/>
            <person name="Wegmann U."/>
            <person name="Louis P."/>
            <person name="Goesmann A."/>
            <person name="Henrissat B."/>
            <person name="Duncan S.H."/>
            <person name="Flint H.J."/>
        </authorList>
    </citation>
    <scope>NUCLEOTIDE SEQUENCE</scope>
    <source>
        <strain evidence="1">NBRC 107710</strain>
    </source>
</reference>
<reference evidence="4" key="2">
    <citation type="journal article" date="2019" name="Int. J. Syst. Evol. Microbiol.">
        <title>The Global Catalogue of Microorganisms (GCM) 10K type strain sequencing project: providing services to taxonomists for standard genome sequencing and annotation.</title>
        <authorList>
            <consortium name="The Broad Institute Genomics Platform"/>
            <consortium name="The Broad Institute Genome Sequencing Center for Infectious Disease"/>
            <person name="Wu L."/>
            <person name="Ma J."/>
        </authorList>
    </citation>
    <scope>NUCLEOTIDE SEQUENCE [LARGE SCALE GENOMIC DNA]</scope>
    <source>
        <strain evidence="4">NBRC 107710</strain>
    </source>
</reference>
<organism evidence="2 3">
    <name type="scientific">Methylobacterium brachythecii</name>
    <dbReference type="NCBI Taxonomy" id="1176177"/>
    <lineage>
        <taxon>Bacteria</taxon>
        <taxon>Pseudomonadati</taxon>
        <taxon>Pseudomonadota</taxon>
        <taxon>Alphaproteobacteria</taxon>
        <taxon>Hyphomicrobiales</taxon>
        <taxon>Methylobacteriaceae</taxon>
        <taxon>Methylobacterium</taxon>
    </lineage>
</organism>
<accession>A0A7W6F6L9</accession>